<dbReference type="Proteomes" id="UP000183832">
    <property type="component" value="Unassembled WGS sequence"/>
</dbReference>
<gene>
    <name evidence="2" type="ORF">CLUMA_CG006325</name>
</gene>
<dbReference type="PANTHER" id="PTHR36694:SF11">
    <property type="entry name" value="LP21121P-RELATED"/>
    <property type="match status" value="1"/>
</dbReference>
<feature type="transmembrane region" description="Helical" evidence="1">
    <location>
        <begin position="66"/>
        <end position="90"/>
    </location>
</feature>
<feature type="transmembrane region" description="Helical" evidence="1">
    <location>
        <begin position="97"/>
        <end position="122"/>
    </location>
</feature>
<proteinExistence type="predicted"/>
<keyword evidence="1" id="KW-0472">Membrane</keyword>
<keyword evidence="3" id="KW-1185">Reference proteome</keyword>
<dbReference type="AlphaFoldDB" id="A0A1J1HYZ5"/>
<sequence length="270" mass="30779">MTIIKSCCFWKSLRKGSFASAFYTFIYFSTSCVSISLYLYEEREFLTGKIDKPASKSFLGTSSSNVLFSMLCLGCAILGSLSSILVFIGLKKNQREFLVPWIVVMSSDIFIAVFHFIFVMTFGNLKFDPLTGTLFTVDFFILSLNMYCLACVISQYQEYKADRRLASNHYNAGNDISTLNREQKSCIVLQGSTPSALNNQQTNIVVIKELQKMGNQNVGFKSPFQRRKPNDRNLFRKQVQFTDDMKREGTFETIKNCEHSDMGNQDFSIL</sequence>
<evidence type="ECO:0000313" key="3">
    <source>
        <dbReference type="Proteomes" id="UP000183832"/>
    </source>
</evidence>
<feature type="transmembrane region" description="Helical" evidence="1">
    <location>
        <begin position="134"/>
        <end position="154"/>
    </location>
</feature>
<name>A0A1J1HYZ5_9DIPT</name>
<dbReference type="OrthoDB" id="10067585at2759"/>
<dbReference type="PANTHER" id="PTHR36694">
    <property type="entry name" value="PASIFLORA 1, ISOFORM A-RELATED"/>
    <property type="match status" value="1"/>
</dbReference>
<organism evidence="2 3">
    <name type="scientific">Clunio marinus</name>
    <dbReference type="NCBI Taxonomy" id="568069"/>
    <lineage>
        <taxon>Eukaryota</taxon>
        <taxon>Metazoa</taxon>
        <taxon>Ecdysozoa</taxon>
        <taxon>Arthropoda</taxon>
        <taxon>Hexapoda</taxon>
        <taxon>Insecta</taxon>
        <taxon>Pterygota</taxon>
        <taxon>Neoptera</taxon>
        <taxon>Endopterygota</taxon>
        <taxon>Diptera</taxon>
        <taxon>Nematocera</taxon>
        <taxon>Chironomoidea</taxon>
        <taxon>Chironomidae</taxon>
        <taxon>Clunio</taxon>
    </lineage>
</organism>
<dbReference type="Pfam" id="PF15860">
    <property type="entry name" value="DUF4728"/>
    <property type="match status" value="1"/>
</dbReference>
<reference evidence="2 3" key="1">
    <citation type="submission" date="2015-04" db="EMBL/GenBank/DDBJ databases">
        <authorList>
            <person name="Syromyatnikov M.Y."/>
            <person name="Popov V.N."/>
        </authorList>
    </citation>
    <scope>NUCLEOTIDE SEQUENCE [LARGE SCALE GENOMIC DNA]</scope>
</reference>
<accession>A0A1J1HYZ5</accession>
<dbReference type="InterPro" id="IPR031720">
    <property type="entry name" value="DUF4728"/>
</dbReference>
<evidence type="ECO:0000256" key="1">
    <source>
        <dbReference type="SAM" id="Phobius"/>
    </source>
</evidence>
<protein>
    <submittedName>
        <fullName evidence="2">CLUMA_CG006325, isoform A</fullName>
    </submittedName>
</protein>
<keyword evidence="1" id="KW-0812">Transmembrane</keyword>
<feature type="transmembrane region" description="Helical" evidence="1">
    <location>
        <begin position="21"/>
        <end position="40"/>
    </location>
</feature>
<dbReference type="PROSITE" id="PS51257">
    <property type="entry name" value="PROKAR_LIPOPROTEIN"/>
    <property type="match status" value="1"/>
</dbReference>
<evidence type="ECO:0000313" key="2">
    <source>
        <dbReference type="EMBL" id="CRK92770.1"/>
    </source>
</evidence>
<dbReference type="EMBL" id="CVRI01000035">
    <property type="protein sequence ID" value="CRK92770.1"/>
    <property type="molecule type" value="Genomic_DNA"/>
</dbReference>
<keyword evidence="1" id="KW-1133">Transmembrane helix</keyword>